<dbReference type="PANTHER" id="PTHR43439:SF2">
    <property type="entry name" value="ENZYME, PUTATIVE (JCVI)-RELATED"/>
    <property type="match status" value="1"/>
</dbReference>
<evidence type="ECO:0000256" key="3">
    <source>
        <dbReference type="PIRNR" id="PIRNR006444"/>
    </source>
</evidence>
<feature type="domain" description="AMP-dependent ligase C-terminal" evidence="5">
    <location>
        <begin position="336"/>
        <end position="432"/>
    </location>
</feature>
<sequence length="436" mass="48940">MIWSKEETLSRSEIEEIQLKKLKETVRYIYEKVAPYRQKMDEAGVKPEDIQSLRDLTKLPFTYKADFRDNYPMGLFAVDRKDLVRFHASSGTTGKPTVVGYTRNDLEMWLNNVARVACMGGATADDVAQISFGYGTFTGALGLHGGLEKIGASVIPMSSGNTKKQIMFLKDMGVTLLVATPSYALHLGEEIRAKGMDPEKDLNVHIGLFGGEGMTEPMREEMHKVWGEGFFCTQNYGMSELCGPGVAGECQELAGMHINEDWFIPEIIDPETEEVLPPGEKGELVITCLGKEALPLVRYRTGDITRLMYEPCRCGRTTVRMENISGRADDMLVIRGVNVFPTQIEEVLLQIPEIGPHYEILVERKNRLDVMTITVELVDDRLLDSYSQLSELEMKIRKGLKSQLGLATQIRLVAPYSLKRFEGKAKRVTDLRKDGL</sequence>
<dbReference type="Pfam" id="PF14535">
    <property type="entry name" value="AMP-binding_C_2"/>
    <property type="match status" value="1"/>
</dbReference>
<reference evidence="6 7" key="1">
    <citation type="submission" date="2020-10" db="EMBL/GenBank/DDBJ databases">
        <title>ChiBAC.</title>
        <authorList>
            <person name="Zenner C."/>
            <person name="Hitch T.C.A."/>
            <person name="Clavel T."/>
        </authorList>
    </citation>
    <scope>NUCLEOTIDE SEQUENCE [LARGE SCALE GENOMIC DNA]</scope>
    <source>
        <strain evidence="6 7">DSM 108991</strain>
    </source>
</reference>
<comment type="similarity">
    <text evidence="3">Belongs to the phenylacetyl-CoA ligase family.</text>
</comment>
<keyword evidence="1" id="KW-0596">Phosphopantetheine</keyword>
<name>A0ABR9RIR9_9FIRM</name>
<evidence type="ECO:0000259" key="5">
    <source>
        <dbReference type="Pfam" id="PF14535"/>
    </source>
</evidence>
<dbReference type="Gene3D" id="3.40.50.12780">
    <property type="entry name" value="N-terminal domain of ligase-like"/>
    <property type="match status" value="1"/>
</dbReference>
<comment type="pathway">
    <text evidence="3">Aromatic compound metabolism; phenylacetate degradation.</text>
</comment>
<dbReference type="InterPro" id="IPR042099">
    <property type="entry name" value="ANL_N_sf"/>
</dbReference>
<feature type="domain" description="AMP-dependent synthetase/ligase" evidence="4">
    <location>
        <begin position="58"/>
        <end position="286"/>
    </location>
</feature>
<dbReference type="InterPro" id="IPR045851">
    <property type="entry name" value="AMP-bd_C_sf"/>
</dbReference>
<dbReference type="PANTHER" id="PTHR43439">
    <property type="entry name" value="PHENYLACETATE-COENZYME A LIGASE"/>
    <property type="match status" value="1"/>
</dbReference>
<evidence type="ECO:0000259" key="4">
    <source>
        <dbReference type="Pfam" id="PF00501"/>
    </source>
</evidence>
<comment type="caution">
    <text evidence="6">The sequence shown here is derived from an EMBL/GenBank/DDBJ whole genome shotgun (WGS) entry which is preliminary data.</text>
</comment>
<keyword evidence="3 6" id="KW-0436">Ligase</keyword>
<dbReference type="InterPro" id="IPR011880">
    <property type="entry name" value="PA_CoA_ligase"/>
</dbReference>
<keyword evidence="7" id="KW-1185">Reference proteome</keyword>
<dbReference type="GO" id="GO:0016874">
    <property type="term" value="F:ligase activity"/>
    <property type="evidence" value="ECO:0007669"/>
    <property type="project" value="UniProtKB-KW"/>
</dbReference>
<comment type="function">
    <text evidence="3">Catalyzes the activation of phenylacetic acid (PA) to phenylacetyl-CoA (PA-CoA).</text>
</comment>
<evidence type="ECO:0000313" key="6">
    <source>
        <dbReference type="EMBL" id="MBE5062861.1"/>
    </source>
</evidence>
<gene>
    <name evidence="6" type="ORF">INF30_06255</name>
</gene>
<dbReference type="Pfam" id="PF00501">
    <property type="entry name" value="AMP-binding"/>
    <property type="match status" value="1"/>
</dbReference>
<dbReference type="Gene3D" id="3.30.300.30">
    <property type="match status" value="1"/>
</dbReference>
<keyword evidence="3" id="KW-0547">Nucleotide-binding</keyword>
<dbReference type="InterPro" id="IPR000873">
    <property type="entry name" value="AMP-dep_synth/lig_dom"/>
</dbReference>
<keyword evidence="2" id="KW-0597">Phosphoprotein</keyword>
<proteinExistence type="inferred from homology"/>
<dbReference type="EMBL" id="JADCKL010000003">
    <property type="protein sequence ID" value="MBE5062861.1"/>
    <property type="molecule type" value="Genomic_DNA"/>
</dbReference>
<evidence type="ECO:0000256" key="1">
    <source>
        <dbReference type="ARBA" id="ARBA00022450"/>
    </source>
</evidence>
<dbReference type="EC" id="6.2.1.30" evidence="3"/>
<comment type="catalytic activity">
    <reaction evidence="3">
        <text>2-phenylacetate + ATP + CoA = phenylacetyl-CoA + AMP + diphosphate</text>
        <dbReference type="Rhea" id="RHEA:20956"/>
        <dbReference type="ChEBI" id="CHEBI:18401"/>
        <dbReference type="ChEBI" id="CHEBI:30616"/>
        <dbReference type="ChEBI" id="CHEBI:33019"/>
        <dbReference type="ChEBI" id="CHEBI:57287"/>
        <dbReference type="ChEBI" id="CHEBI:57390"/>
        <dbReference type="ChEBI" id="CHEBI:456215"/>
        <dbReference type="EC" id="6.2.1.30"/>
    </reaction>
</comment>
<dbReference type="InterPro" id="IPR051414">
    <property type="entry name" value="Adenylate-forming_Reductase"/>
</dbReference>
<dbReference type="CDD" id="cd05913">
    <property type="entry name" value="PaaK"/>
    <property type="match status" value="1"/>
</dbReference>
<protein>
    <recommendedName>
        <fullName evidence="3">Phenylacetate-coenzyme A ligase</fullName>
        <ecNumber evidence="3">6.2.1.30</ecNumber>
    </recommendedName>
    <alternativeName>
        <fullName evidence="3">Phenylacetyl-CoA ligase</fullName>
    </alternativeName>
</protein>
<dbReference type="InterPro" id="IPR028154">
    <property type="entry name" value="AMP-dep_Lig_C"/>
</dbReference>
<evidence type="ECO:0000256" key="2">
    <source>
        <dbReference type="ARBA" id="ARBA00022553"/>
    </source>
</evidence>
<dbReference type="RefSeq" id="WP_226394595.1">
    <property type="nucleotide sequence ID" value="NZ_JADCKL010000003.1"/>
</dbReference>
<dbReference type="PIRSF" id="PIRSF006444">
    <property type="entry name" value="PaaK"/>
    <property type="match status" value="1"/>
</dbReference>
<dbReference type="SUPFAM" id="SSF56801">
    <property type="entry name" value="Acetyl-CoA synthetase-like"/>
    <property type="match status" value="1"/>
</dbReference>
<accession>A0ABR9RIR9</accession>
<dbReference type="Proteomes" id="UP000758652">
    <property type="component" value="Unassembled WGS sequence"/>
</dbReference>
<evidence type="ECO:0000313" key="7">
    <source>
        <dbReference type="Proteomes" id="UP000758652"/>
    </source>
</evidence>
<organism evidence="6 7">
    <name type="scientific">Claveliimonas monacensis</name>
    <dbReference type="NCBI Taxonomy" id="2779351"/>
    <lineage>
        <taxon>Bacteria</taxon>
        <taxon>Bacillati</taxon>
        <taxon>Bacillota</taxon>
        <taxon>Clostridia</taxon>
        <taxon>Lachnospirales</taxon>
        <taxon>Lachnospiraceae</taxon>
        <taxon>Claveliimonas</taxon>
    </lineage>
</organism>